<accession>A0A6A5TR79</accession>
<gene>
    <name evidence="1" type="ORF">CC80DRAFT_505946</name>
</gene>
<protein>
    <submittedName>
        <fullName evidence="1">Uncharacterized protein</fullName>
    </submittedName>
</protein>
<dbReference type="Proteomes" id="UP000800035">
    <property type="component" value="Unassembled WGS sequence"/>
</dbReference>
<dbReference type="AlphaFoldDB" id="A0A6A5TR79"/>
<evidence type="ECO:0000313" key="2">
    <source>
        <dbReference type="Proteomes" id="UP000800035"/>
    </source>
</evidence>
<organism evidence="1 2">
    <name type="scientific">Byssothecium circinans</name>
    <dbReference type="NCBI Taxonomy" id="147558"/>
    <lineage>
        <taxon>Eukaryota</taxon>
        <taxon>Fungi</taxon>
        <taxon>Dikarya</taxon>
        <taxon>Ascomycota</taxon>
        <taxon>Pezizomycotina</taxon>
        <taxon>Dothideomycetes</taxon>
        <taxon>Pleosporomycetidae</taxon>
        <taxon>Pleosporales</taxon>
        <taxon>Massarineae</taxon>
        <taxon>Massarinaceae</taxon>
        <taxon>Byssothecium</taxon>
    </lineage>
</organism>
<sequence length="173" mass="19335">MTYARSWRDISEDLAENYSELSSFNLMYYRDLYVDASKVQSYEVVPQSRSGSGTDDLRLVEDEVGLQDLVAKLGRENARIEAIRQPTSRLFRGGHVPGSDTDSHYLFKPLEEKDGGTVYSQGNVFADEPLPQVIEDLLLYANIDNLLGVKAALKIPKTGGWFSMSYPKLAAGF</sequence>
<name>A0A6A5TR79_9PLEO</name>
<dbReference type="EMBL" id="ML976996">
    <property type="protein sequence ID" value="KAF1955141.1"/>
    <property type="molecule type" value="Genomic_DNA"/>
</dbReference>
<keyword evidence="2" id="KW-1185">Reference proteome</keyword>
<evidence type="ECO:0000313" key="1">
    <source>
        <dbReference type="EMBL" id="KAF1955141.1"/>
    </source>
</evidence>
<reference evidence="1" key="1">
    <citation type="journal article" date="2020" name="Stud. Mycol.">
        <title>101 Dothideomycetes genomes: a test case for predicting lifestyles and emergence of pathogens.</title>
        <authorList>
            <person name="Haridas S."/>
            <person name="Albert R."/>
            <person name="Binder M."/>
            <person name="Bloem J."/>
            <person name="Labutti K."/>
            <person name="Salamov A."/>
            <person name="Andreopoulos B."/>
            <person name="Baker S."/>
            <person name="Barry K."/>
            <person name="Bills G."/>
            <person name="Bluhm B."/>
            <person name="Cannon C."/>
            <person name="Castanera R."/>
            <person name="Culley D."/>
            <person name="Daum C."/>
            <person name="Ezra D."/>
            <person name="Gonzalez J."/>
            <person name="Henrissat B."/>
            <person name="Kuo A."/>
            <person name="Liang C."/>
            <person name="Lipzen A."/>
            <person name="Lutzoni F."/>
            <person name="Magnuson J."/>
            <person name="Mondo S."/>
            <person name="Nolan M."/>
            <person name="Ohm R."/>
            <person name="Pangilinan J."/>
            <person name="Park H.-J."/>
            <person name="Ramirez L."/>
            <person name="Alfaro M."/>
            <person name="Sun H."/>
            <person name="Tritt A."/>
            <person name="Yoshinaga Y."/>
            <person name="Zwiers L.-H."/>
            <person name="Turgeon B."/>
            <person name="Goodwin S."/>
            <person name="Spatafora J."/>
            <person name="Crous P."/>
            <person name="Grigoriev I."/>
        </authorList>
    </citation>
    <scope>NUCLEOTIDE SEQUENCE</scope>
    <source>
        <strain evidence="1">CBS 675.92</strain>
    </source>
</reference>
<proteinExistence type="predicted"/>